<feature type="transmembrane region" description="Helical" evidence="8">
    <location>
        <begin position="133"/>
        <end position="151"/>
    </location>
</feature>
<name>A0ABT7VAL1_9ACTN</name>
<evidence type="ECO:0000256" key="1">
    <source>
        <dbReference type="ARBA" id="ARBA00004651"/>
    </source>
</evidence>
<keyword evidence="4 11" id="KW-0067">ATP-binding</keyword>
<dbReference type="EMBL" id="JAUDDZ010000013">
    <property type="protein sequence ID" value="MDM8275540.1"/>
    <property type="molecule type" value="Genomic_DNA"/>
</dbReference>
<feature type="domain" description="ABC transporter" evidence="9">
    <location>
        <begin position="369"/>
        <end position="603"/>
    </location>
</feature>
<feature type="domain" description="ABC transmembrane type-1" evidence="10">
    <location>
        <begin position="16"/>
        <end position="298"/>
    </location>
</feature>
<dbReference type="InterPro" id="IPR003439">
    <property type="entry name" value="ABC_transporter-like_ATP-bd"/>
</dbReference>
<reference evidence="12" key="1">
    <citation type="submission" date="2023-06" db="EMBL/GenBank/DDBJ databases">
        <title>Identification and characterization of horizontal gene transfer across gut microbiota members of farm animals based on homology search.</title>
        <authorList>
            <person name="Zeman M."/>
            <person name="Kubasova T."/>
            <person name="Jahodarova E."/>
            <person name="Nykrynova M."/>
            <person name="Rychlik I."/>
        </authorList>
    </citation>
    <scope>NUCLEOTIDE SEQUENCE [LARGE SCALE GENOMIC DNA]</scope>
    <source>
        <strain evidence="12">154_Feed</strain>
    </source>
</reference>
<feature type="compositionally biased region" description="Basic and acidic residues" evidence="7">
    <location>
        <begin position="627"/>
        <end position="636"/>
    </location>
</feature>
<evidence type="ECO:0000256" key="2">
    <source>
        <dbReference type="ARBA" id="ARBA00022692"/>
    </source>
</evidence>
<dbReference type="SUPFAM" id="SSF90123">
    <property type="entry name" value="ABC transporter transmembrane region"/>
    <property type="match status" value="1"/>
</dbReference>
<dbReference type="Gene3D" id="1.20.1560.10">
    <property type="entry name" value="ABC transporter type 1, transmembrane domain"/>
    <property type="match status" value="1"/>
</dbReference>
<sequence length="636" mass="68285">MRTLLRFLKPYRLQTAIVLAALAVNLAGVLLVPTILANMINIGISTGDFDYIVTQGMYMLVAAFVSGAGAFACNYFCADLSTKVGRDIRNAVYDASLAFSGGDFEQFGTGSMITRTLGDVNVIQQAITMTIQMMLPVPFAAVIGVALACSIDMQMGLMLACFVAVVAVIAVASVSKAATIFQKLQQFIDRMNVRLRESITGVRVIRAFGKEEVERKSLDEAFSSFATNAIRVNWIFATFDCSSFFIMNIAEVATIWLGGNRVGAHAMEIASISACVEYAMLILFFIMMAQISALMLPRALVCLERCRQVIDHEPSIADGACGALPARDAAGDSEGAAEKACLKAASPGVPPMSALPSRATGGAQGDVVAHFSNASFRFADADEDTLHHINFMCRRGTTTAIIGPTGSGKSTIAKMLLRFHDVTDGCVELCGLDVRDLTQEALREHISYVPQKAWLFSGTIADNLRYGAAHATDDELWHALDVAQSGFVRELPCGLASRVAQGGTNFSGGQRQRLSIARALVKKADLYIFDDSFSALDFKTDAALRHALAEEVADAAVLIIAQRINTILTADQIVVLKDGCIQGLGTHEELMRTCEAYREIARSQLRSDELEALTGAAGDAKDDEIDGRDAAMKGGE</sequence>
<evidence type="ECO:0000256" key="8">
    <source>
        <dbReference type="SAM" id="Phobius"/>
    </source>
</evidence>
<evidence type="ECO:0000256" key="7">
    <source>
        <dbReference type="SAM" id="MobiDB-lite"/>
    </source>
</evidence>
<feature type="region of interest" description="Disordered" evidence="7">
    <location>
        <begin position="616"/>
        <end position="636"/>
    </location>
</feature>
<dbReference type="PROSITE" id="PS50893">
    <property type="entry name" value="ABC_TRANSPORTER_2"/>
    <property type="match status" value="1"/>
</dbReference>
<dbReference type="Pfam" id="PF00005">
    <property type="entry name" value="ABC_tran"/>
    <property type="match status" value="1"/>
</dbReference>
<evidence type="ECO:0000313" key="11">
    <source>
        <dbReference type="EMBL" id="MDM8275540.1"/>
    </source>
</evidence>
<feature type="transmembrane region" description="Helical" evidence="8">
    <location>
        <begin position="12"/>
        <end position="36"/>
    </location>
</feature>
<keyword evidence="2 8" id="KW-0812">Transmembrane</keyword>
<evidence type="ECO:0000256" key="6">
    <source>
        <dbReference type="ARBA" id="ARBA00023136"/>
    </source>
</evidence>
<evidence type="ECO:0000256" key="5">
    <source>
        <dbReference type="ARBA" id="ARBA00022989"/>
    </source>
</evidence>
<dbReference type="SMART" id="SM00382">
    <property type="entry name" value="AAA"/>
    <property type="match status" value="1"/>
</dbReference>
<keyword evidence="5 8" id="KW-1133">Transmembrane helix</keyword>
<dbReference type="SUPFAM" id="SSF52540">
    <property type="entry name" value="P-loop containing nucleoside triphosphate hydrolases"/>
    <property type="match status" value="1"/>
</dbReference>
<keyword evidence="3" id="KW-0547">Nucleotide-binding</keyword>
<dbReference type="CDD" id="cd18548">
    <property type="entry name" value="ABC_6TM_Tm287_like"/>
    <property type="match status" value="1"/>
</dbReference>
<gene>
    <name evidence="11" type="ORF">QUW28_08570</name>
</gene>
<accession>A0ABT7VAL1</accession>
<dbReference type="PROSITE" id="PS00211">
    <property type="entry name" value="ABC_TRANSPORTER_1"/>
    <property type="match status" value="1"/>
</dbReference>
<dbReference type="InterPro" id="IPR003593">
    <property type="entry name" value="AAA+_ATPase"/>
</dbReference>
<dbReference type="Gene3D" id="3.40.50.300">
    <property type="entry name" value="P-loop containing nucleotide triphosphate hydrolases"/>
    <property type="match status" value="1"/>
</dbReference>
<keyword evidence="6 8" id="KW-0472">Membrane</keyword>
<dbReference type="InterPro" id="IPR011527">
    <property type="entry name" value="ABC1_TM_dom"/>
</dbReference>
<dbReference type="PANTHER" id="PTHR43394:SF1">
    <property type="entry name" value="ATP-BINDING CASSETTE SUB-FAMILY B MEMBER 10, MITOCHONDRIAL"/>
    <property type="match status" value="1"/>
</dbReference>
<dbReference type="Pfam" id="PF00664">
    <property type="entry name" value="ABC_membrane"/>
    <property type="match status" value="1"/>
</dbReference>
<dbReference type="InterPro" id="IPR027417">
    <property type="entry name" value="P-loop_NTPase"/>
</dbReference>
<dbReference type="InterPro" id="IPR039421">
    <property type="entry name" value="Type_1_exporter"/>
</dbReference>
<evidence type="ECO:0000259" key="9">
    <source>
        <dbReference type="PROSITE" id="PS50893"/>
    </source>
</evidence>
<dbReference type="GO" id="GO:0005524">
    <property type="term" value="F:ATP binding"/>
    <property type="evidence" value="ECO:0007669"/>
    <property type="project" value="UniProtKB-KW"/>
</dbReference>
<comment type="caution">
    <text evidence="11">The sequence shown here is derived from an EMBL/GenBank/DDBJ whole genome shotgun (WGS) entry which is preliminary data.</text>
</comment>
<evidence type="ECO:0000256" key="3">
    <source>
        <dbReference type="ARBA" id="ARBA00022741"/>
    </source>
</evidence>
<feature type="transmembrane region" description="Helical" evidence="8">
    <location>
        <begin position="269"/>
        <end position="289"/>
    </location>
</feature>
<proteinExistence type="predicted"/>
<dbReference type="PROSITE" id="PS50929">
    <property type="entry name" value="ABC_TM1F"/>
    <property type="match status" value="1"/>
</dbReference>
<evidence type="ECO:0000313" key="12">
    <source>
        <dbReference type="Proteomes" id="UP001529421"/>
    </source>
</evidence>
<feature type="transmembrane region" description="Helical" evidence="8">
    <location>
        <begin position="56"/>
        <end position="77"/>
    </location>
</feature>
<dbReference type="InterPro" id="IPR036640">
    <property type="entry name" value="ABC1_TM_sf"/>
</dbReference>
<evidence type="ECO:0000259" key="10">
    <source>
        <dbReference type="PROSITE" id="PS50929"/>
    </source>
</evidence>
<organism evidence="11 12">
    <name type="scientific">Enorma phocaeensis</name>
    <dbReference type="NCBI Taxonomy" id="1871019"/>
    <lineage>
        <taxon>Bacteria</taxon>
        <taxon>Bacillati</taxon>
        <taxon>Actinomycetota</taxon>
        <taxon>Coriobacteriia</taxon>
        <taxon>Coriobacteriales</taxon>
        <taxon>Coriobacteriaceae</taxon>
        <taxon>Enorma</taxon>
    </lineage>
</organism>
<protein>
    <submittedName>
        <fullName evidence="11">ABC transporter ATP-binding protein</fullName>
    </submittedName>
</protein>
<dbReference type="Proteomes" id="UP001529421">
    <property type="component" value="Unassembled WGS sequence"/>
</dbReference>
<evidence type="ECO:0000256" key="4">
    <source>
        <dbReference type="ARBA" id="ARBA00022840"/>
    </source>
</evidence>
<reference evidence="11 12" key="2">
    <citation type="submission" date="2023-06" db="EMBL/GenBank/DDBJ databases">
        <authorList>
            <person name="Zeman M."/>
            <person name="Kubasova T."/>
            <person name="Jahodarova E."/>
            <person name="Nykrynova M."/>
            <person name="Rychlik I."/>
        </authorList>
    </citation>
    <scope>NUCLEOTIDE SEQUENCE [LARGE SCALE GENOMIC DNA]</scope>
    <source>
        <strain evidence="11 12">154_Feed</strain>
    </source>
</reference>
<keyword evidence="12" id="KW-1185">Reference proteome</keyword>
<feature type="transmembrane region" description="Helical" evidence="8">
    <location>
        <begin position="157"/>
        <end position="181"/>
    </location>
</feature>
<comment type="subcellular location">
    <subcellularLocation>
        <location evidence="1">Cell membrane</location>
        <topology evidence="1">Multi-pass membrane protein</topology>
    </subcellularLocation>
</comment>
<dbReference type="RefSeq" id="WP_289545656.1">
    <property type="nucleotide sequence ID" value="NZ_JAUDDZ010000013.1"/>
</dbReference>
<dbReference type="PANTHER" id="PTHR43394">
    <property type="entry name" value="ATP-DEPENDENT PERMEASE MDL1, MITOCHONDRIAL"/>
    <property type="match status" value="1"/>
</dbReference>
<dbReference type="InterPro" id="IPR017871">
    <property type="entry name" value="ABC_transporter-like_CS"/>
</dbReference>